<gene>
    <name evidence="1" type="ORF">DILT_LOCUS2953</name>
</gene>
<evidence type="ECO:0000313" key="1">
    <source>
        <dbReference type="EMBL" id="VDK78563.1"/>
    </source>
</evidence>
<sequence>MTCRILLTESITEELPFKGQQKGKKASRETEAYTVILRKGYYFIIALLLSEAYKIANESRLTDRRCVEDAFNDTFKKVYDRHFRRCIKADKGKTSVGK</sequence>
<dbReference type="Proteomes" id="UP000281553">
    <property type="component" value="Unassembled WGS sequence"/>
</dbReference>
<evidence type="ECO:0000313" key="2">
    <source>
        <dbReference type="Proteomes" id="UP000281553"/>
    </source>
</evidence>
<accession>A0A3P6T6U8</accession>
<organism evidence="1 2">
    <name type="scientific">Dibothriocephalus latus</name>
    <name type="common">Fish tapeworm</name>
    <name type="synonym">Diphyllobothrium latum</name>
    <dbReference type="NCBI Taxonomy" id="60516"/>
    <lineage>
        <taxon>Eukaryota</taxon>
        <taxon>Metazoa</taxon>
        <taxon>Spiralia</taxon>
        <taxon>Lophotrochozoa</taxon>
        <taxon>Platyhelminthes</taxon>
        <taxon>Cestoda</taxon>
        <taxon>Eucestoda</taxon>
        <taxon>Diphyllobothriidea</taxon>
        <taxon>Diphyllobothriidae</taxon>
        <taxon>Dibothriocephalus</taxon>
    </lineage>
</organism>
<reference evidence="1 2" key="1">
    <citation type="submission" date="2018-11" db="EMBL/GenBank/DDBJ databases">
        <authorList>
            <consortium name="Pathogen Informatics"/>
        </authorList>
    </citation>
    <scope>NUCLEOTIDE SEQUENCE [LARGE SCALE GENOMIC DNA]</scope>
</reference>
<name>A0A3P6T6U8_DIBLA</name>
<dbReference type="AlphaFoldDB" id="A0A3P6T6U8"/>
<dbReference type="EMBL" id="UYRU01042885">
    <property type="protein sequence ID" value="VDK78563.1"/>
    <property type="molecule type" value="Genomic_DNA"/>
</dbReference>
<proteinExistence type="predicted"/>
<protein>
    <submittedName>
        <fullName evidence="1">Uncharacterized protein</fullName>
    </submittedName>
</protein>
<keyword evidence="2" id="KW-1185">Reference proteome</keyword>